<dbReference type="InterPro" id="IPR007372">
    <property type="entry name" value="Lipid/polyisoprenoid-bd_YceI"/>
</dbReference>
<accession>A0A1I2RMR1</accession>
<dbReference type="Gene3D" id="2.40.128.110">
    <property type="entry name" value="Lipid/polyisoprenoid-binding, YceI-like"/>
    <property type="match status" value="1"/>
</dbReference>
<dbReference type="STRING" id="582675.SAMN05192565_102286"/>
<dbReference type="SUPFAM" id="SSF101874">
    <property type="entry name" value="YceI-like"/>
    <property type="match status" value="1"/>
</dbReference>
<keyword evidence="1" id="KW-0732">Signal</keyword>
<evidence type="ECO:0000313" key="3">
    <source>
        <dbReference type="EMBL" id="SFG39111.1"/>
    </source>
</evidence>
<gene>
    <name evidence="3" type="ORF">SAMN05192565_102286</name>
</gene>
<dbReference type="AlphaFoldDB" id="A0A1I2RMR1"/>
<dbReference type="InterPro" id="IPR036761">
    <property type="entry name" value="TTHA0802/YceI-like_sf"/>
</dbReference>
<dbReference type="Proteomes" id="UP000199229">
    <property type="component" value="Unassembled WGS sequence"/>
</dbReference>
<dbReference type="OrthoDB" id="9811006at2"/>
<evidence type="ECO:0000256" key="1">
    <source>
        <dbReference type="SAM" id="SignalP"/>
    </source>
</evidence>
<dbReference type="PANTHER" id="PTHR34406:SF1">
    <property type="entry name" value="PROTEIN YCEI"/>
    <property type="match status" value="1"/>
</dbReference>
<evidence type="ECO:0000259" key="2">
    <source>
        <dbReference type="SMART" id="SM00867"/>
    </source>
</evidence>
<protein>
    <submittedName>
        <fullName evidence="3">Polyisoprenoid-binding protein YceI</fullName>
    </submittedName>
</protein>
<proteinExistence type="predicted"/>
<sequence>MKRGSVVTKSRTSPRVALRSTIVLALMLSGAARAQDAAPPAPTTDPTQVRSGAYRLDSAHGKITWSLSHLGFSTYYGAITDVSAEATLDAKAPGSSRITVTIGTPSITGLNDKLDAHLKSPDFFDTPKFPTATFVSTSVEPTSPTTARVNGTLTLKGVTKPISFDATFNQAGLHPVDKLYTVGFDGRAVIKRSDFGITAYLPMVGDEVTLRLEGEFKAVP</sequence>
<organism evidence="3 4">
    <name type="scientific">Methylobacterium gossipiicola</name>
    <dbReference type="NCBI Taxonomy" id="582675"/>
    <lineage>
        <taxon>Bacteria</taxon>
        <taxon>Pseudomonadati</taxon>
        <taxon>Pseudomonadota</taxon>
        <taxon>Alphaproteobacteria</taxon>
        <taxon>Hyphomicrobiales</taxon>
        <taxon>Methylobacteriaceae</taxon>
        <taxon>Methylobacterium</taxon>
    </lineage>
</organism>
<dbReference type="SMART" id="SM00867">
    <property type="entry name" value="YceI"/>
    <property type="match status" value="1"/>
</dbReference>
<name>A0A1I2RMR1_9HYPH</name>
<feature type="chain" id="PRO_5011606646" evidence="1">
    <location>
        <begin position="35"/>
        <end position="220"/>
    </location>
</feature>
<dbReference type="PANTHER" id="PTHR34406">
    <property type="entry name" value="PROTEIN YCEI"/>
    <property type="match status" value="1"/>
</dbReference>
<dbReference type="EMBL" id="FOPM01000002">
    <property type="protein sequence ID" value="SFG39111.1"/>
    <property type="molecule type" value="Genomic_DNA"/>
</dbReference>
<feature type="signal peptide" evidence="1">
    <location>
        <begin position="1"/>
        <end position="34"/>
    </location>
</feature>
<dbReference type="Pfam" id="PF04264">
    <property type="entry name" value="YceI"/>
    <property type="match status" value="1"/>
</dbReference>
<reference evidence="4" key="1">
    <citation type="submission" date="2016-10" db="EMBL/GenBank/DDBJ databases">
        <authorList>
            <person name="Varghese N."/>
            <person name="Submissions S."/>
        </authorList>
    </citation>
    <scope>NUCLEOTIDE SEQUENCE [LARGE SCALE GENOMIC DNA]</scope>
    <source>
        <strain evidence="4">Gh-105</strain>
    </source>
</reference>
<keyword evidence="4" id="KW-1185">Reference proteome</keyword>
<feature type="domain" description="Lipid/polyisoprenoid-binding YceI-like" evidence="2">
    <location>
        <begin position="53"/>
        <end position="217"/>
    </location>
</feature>
<evidence type="ECO:0000313" key="4">
    <source>
        <dbReference type="Proteomes" id="UP000199229"/>
    </source>
</evidence>